<name>A0A0F7KWW6_9SPHN</name>
<dbReference type="STRING" id="1267766.WYH_02656"/>
<dbReference type="EMBL" id="CP011452">
    <property type="protein sequence ID" value="AKH43686.1"/>
    <property type="molecule type" value="Genomic_DNA"/>
</dbReference>
<protein>
    <submittedName>
        <fullName evidence="1">Uncharacterized protein</fullName>
    </submittedName>
</protein>
<dbReference type="Proteomes" id="UP000034392">
    <property type="component" value="Chromosome"/>
</dbReference>
<dbReference type="KEGG" id="aay:WYH_02656"/>
<reference evidence="1" key="1">
    <citation type="submission" date="2015-05" db="EMBL/GenBank/DDBJ databases">
        <title>The complete genome of Altererythrobacter atlanticus strain 26DY36.</title>
        <authorList>
            <person name="Wu Y.-H."/>
            <person name="Cheng H."/>
            <person name="Wu X.-W."/>
        </authorList>
    </citation>
    <scope>NUCLEOTIDE SEQUENCE [LARGE SCALE GENOMIC DNA]</scope>
    <source>
        <strain evidence="1">26DY36</strain>
    </source>
</reference>
<sequence length="85" mass="9715">MRAIRTWNLLRHHLRQNGTVGLLQRRSEMKKHNNRDDGKHRKPADDAGWEDIILRNARRRGFLVASMLAFVVLALFLAALIGSSG</sequence>
<dbReference type="AlphaFoldDB" id="A0A0F7KWW6"/>
<proteinExistence type="predicted"/>
<keyword evidence="2" id="KW-1185">Reference proteome</keyword>
<accession>A0A0F7KWW6</accession>
<gene>
    <name evidence="1" type="ORF">WYH_02656</name>
</gene>
<evidence type="ECO:0000313" key="2">
    <source>
        <dbReference type="Proteomes" id="UP000034392"/>
    </source>
</evidence>
<dbReference type="PATRIC" id="fig|1267766.3.peg.2690"/>
<organism evidence="1 2">
    <name type="scientific">Croceibacterium atlanticum</name>
    <dbReference type="NCBI Taxonomy" id="1267766"/>
    <lineage>
        <taxon>Bacteria</taxon>
        <taxon>Pseudomonadati</taxon>
        <taxon>Pseudomonadota</taxon>
        <taxon>Alphaproteobacteria</taxon>
        <taxon>Sphingomonadales</taxon>
        <taxon>Erythrobacteraceae</taxon>
        <taxon>Croceibacterium</taxon>
    </lineage>
</organism>
<dbReference type="RefSeq" id="WP_053833580.1">
    <property type="nucleotide sequence ID" value="NZ_CP011452.2"/>
</dbReference>
<evidence type="ECO:0000313" key="1">
    <source>
        <dbReference type="EMBL" id="AKH43686.1"/>
    </source>
</evidence>